<protein>
    <submittedName>
        <fullName evidence="2">Uncharacterized protein</fullName>
    </submittedName>
</protein>
<organism evidence="2 3">
    <name type="scientific">Syntrophotalea acetylenivorans</name>
    <dbReference type="NCBI Taxonomy" id="1842532"/>
    <lineage>
        <taxon>Bacteria</taxon>
        <taxon>Pseudomonadati</taxon>
        <taxon>Thermodesulfobacteriota</taxon>
        <taxon>Desulfuromonadia</taxon>
        <taxon>Desulfuromonadales</taxon>
        <taxon>Syntrophotaleaceae</taxon>
        <taxon>Syntrophotalea</taxon>
    </lineage>
</organism>
<keyword evidence="1" id="KW-1133">Transmembrane helix</keyword>
<feature type="transmembrane region" description="Helical" evidence="1">
    <location>
        <begin position="42"/>
        <end position="61"/>
    </location>
</feature>
<gene>
    <name evidence="2" type="ORF">A7E78_08405</name>
</gene>
<reference evidence="2 3" key="1">
    <citation type="journal article" date="2017" name="Genome Announc.">
        <title>Complete Genome Sequences of Two Acetylene-Fermenting Pelobacter acetylenicus Strains.</title>
        <authorList>
            <person name="Sutton J.M."/>
            <person name="Baesman S.M."/>
            <person name="Fierst J.L."/>
            <person name="Poret-Peterson A.T."/>
            <person name="Oremland R.S."/>
            <person name="Dunlap D.S."/>
            <person name="Akob D.M."/>
        </authorList>
    </citation>
    <scope>NUCLEOTIDE SEQUENCE [LARGE SCALE GENOMIC DNA]</scope>
    <source>
        <strain evidence="2 3">SFB93</strain>
    </source>
</reference>
<name>A0A1L3GPJ6_9BACT</name>
<sequence length="126" mass="14105">MNAPKELPASVINAIFVLGLFSSICFRVLLVADALYPPLFRPIWYGGVLGYCGFFLHRYRITRKRKNAIRGMDLIAKVNQNSLGTEDQKAVSYILSSIDHSKEGLNYLIIFVLSALAIAADLYLSY</sequence>
<dbReference type="OrthoDB" id="5387479at2"/>
<proteinExistence type="predicted"/>
<feature type="transmembrane region" description="Helical" evidence="1">
    <location>
        <begin position="105"/>
        <end position="124"/>
    </location>
</feature>
<dbReference type="KEGG" id="pef:A7E78_08405"/>
<evidence type="ECO:0000313" key="3">
    <source>
        <dbReference type="Proteomes" id="UP000182517"/>
    </source>
</evidence>
<dbReference type="AlphaFoldDB" id="A0A1L3GPJ6"/>
<keyword evidence="1" id="KW-0472">Membrane</keyword>
<keyword evidence="3" id="KW-1185">Reference proteome</keyword>
<dbReference type="Proteomes" id="UP000182517">
    <property type="component" value="Chromosome"/>
</dbReference>
<feature type="transmembrane region" description="Helical" evidence="1">
    <location>
        <begin position="12"/>
        <end position="36"/>
    </location>
</feature>
<dbReference type="RefSeq" id="WP_072283816.1">
    <property type="nucleotide sequence ID" value="NZ_CP015519.1"/>
</dbReference>
<evidence type="ECO:0000313" key="2">
    <source>
        <dbReference type="EMBL" id="APG27852.1"/>
    </source>
</evidence>
<keyword evidence="1" id="KW-0812">Transmembrane</keyword>
<evidence type="ECO:0000256" key="1">
    <source>
        <dbReference type="SAM" id="Phobius"/>
    </source>
</evidence>
<dbReference type="EMBL" id="CP015519">
    <property type="protein sequence ID" value="APG27852.1"/>
    <property type="molecule type" value="Genomic_DNA"/>
</dbReference>
<accession>A0A1L3GPJ6</accession>